<accession>A0A7L4YKX6</accession>
<dbReference type="GO" id="GO:0046872">
    <property type="term" value="F:metal ion binding"/>
    <property type="evidence" value="ECO:0007669"/>
    <property type="project" value="UniProtKB-KW"/>
</dbReference>
<evidence type="ECO:0000256" key="2">
    <source>
        <dbReference type="ARBA" id="ARBA00022801"/>
    </source>
</evidence>
<dbReference type="Pfam" id="PF00149">
    <property type="entry name" value="Metallophos"/>
    <property type="match status" value="1"/>
</dbReference>
<evidence type="ECO:0000256" key="1">
    <source>
        <dbReference type="ARBA" id="ARBA00022723"/>
    </source>
</evidence>
<name>A0A7L4YKX6_9ACTN</name>
<dbReference type="EMBL" id="CP047156">
    <property type="protein sequence ID" value="QHB99924.1"/>
    <property type="molecule type" value="Genomic_DNA"/>
</dbReference>
<dbReference type="Proteomes" id="UP000463857">
    <property type="component" value="Chromosome"/>
</dbReference>
<keyword evidence="4" id="KW-0472">Membrane</keyword>
<feature type="transmembrane region" description="Helical" evidence="4">
    <location>
        <begin position="132"/>
        <end position="155"/>
    </location>
</feature>
<sequence length="534" mass="56190">MSSPNSPSEETADSDAPPAESSTRPWHKHIAWRIATRVFVAVLGAVLGVIVGGSATGAIGPIDVQATLSLGPGDATVRIPPLGALSVDAYDGPLHTEMTVLTVDQLKAAAYVNGQKSLDELTGQVETDLRSLLVTLVVKTVIWAIAGAAIASLLIYRRIRDIFISIGTSVAVVATTLAIGYFTFDAKKLQEPTYSGLLAQAPALIGNVEDLATKFADYRQALAKMVTNVSTLYSAVSALPSDPGNGETIRVLHVSDIHMNPAGFDLMSNLVEQFGVNFVIDTGDIVDWGTPQEQQTFASVSSLPVPYVYVRGNHDSLTTEQQLAAMPNVTVLDGSETEIDGLRIAGLGDPRFSPDRSTYDDSSLDDAVEVATEKFKSYVEDLDPGPDILAVHDPSGSELLAGDAPVILSGHTHKRSVSELDGGKSLLLIQGSTGGAGLRGLEKEEPTPLSASVLYFDPTSKELLAWDDITLGGLGQTDVSIQRTIAPKASEEAEESAASMTTEPDSPEPSDEPSESPEESPAPSEPTTTAAPTT</sequence>
<gene>
    <name evidence="6" type="ORF">EK0264_06245</name>
</gene>
<dbReference type="SUPFAM" id="SSF56300">
    <property type="entry name" value="Metallo-dependent phosphatases"/>
    <property type="match status" value="1"/>
</dbReference>
<evidence type="ECO:0000313" key="6">
    <source>
        <dbReference type="EMBL" id="QHB99924.1"/>
    </source>
</evidence>
<feature type="transmembrane region" description="Helical" evidence="4">
    <location>
        <begin position="38"/>
        <end position="62"/>
    </location>
</feature>
<feature type="region of interest" description="Disordered" evidence="3">
    <location>
        <begin position="485"/>
        <end position="534"/>
    </location>
</feature>
<feature type="region of interest" description="Disordered" evidence="3">
    <location>
        <begin position="1"/>
        <end position="24"/>
    </location>
</feature>
<reference evidence="6 7" key="1">
    <citation type="journal article" date="2018" name="Int. J. Syst. Evol. Microbiol.">
        <title>Epidermidibacterium keratini gen. nov., sp. nov., a member of the family Sporichthyaceae, isolated from keratin epidermis.</title>
        <authorList>
            <person name="Lee D.G."/>
            <person name="Trujillo M.E."/>
            <person name="Kang S."/>
            <person name="Nam J.J."/>
            <person name="Kim Y.J."/>
        </authorList>
    </citation>
    <scope>NUCLEOTIDE SEQUENCE [LARGE SCALE GENOMIC DNA]</scope>
    <source>
        <strain evidence="6 7">EPI-7</strain>
    </source>
</reference>
<feature type="compositionally biased region" description="Acidic residues" evidence="3">
    <location>
        <begin position="505"/>
        <end position="518"/>
    </location>
</feature>
<dbReference type="AlphaFoldDB" id="A0A7L4YKX6"/>
<dbReference type="OrthoDB" id="5241348at2"/>
<feature type="transmembrane region" description="Helical" evidence="4">
    <location>
        <begin position="162"/>
        <end position="184"/>
    </location>
</feature>
<keyword evidence="2" id="KW-0378">Hydrolase</keyword>
<dbReference type="PANTHER" id="PTHR31302">
    <property type="entry name" value="TRANSMEMBRANE PROTEIN WITH METALLOPHOSPHOESTERASE DOMAIN-RELATED"/>
    <property type="match status" value="1"/>
</dbReference>
<proteinExistence type="predicted"/>
<dbReference type="InParanoid" id="A0A7L4YKX6"/>
<feature type="compositionally biased region" description="Low complexity" evidence="3">
    <location>
        <begin position="519"/>
        <end position="534"/>
    </location>
</feature>
<keyword evidence="7" id="KW-1185">Reference proteome</keyword>
<dbReference type="InterPro" id="IPR004843">
    <property type="entry name" value="Calcineurin-like_PHP"/>
</dbReference>
<dbReference type="GO" id="GO:0008758">
    <property type="term" value="F:UDP-2,3-diacylglucosamine hydrolase activity"/>
    <property type="evidence" value="ECO:0007669"/>
    <property type="project" value="TreeGrafter"/>
</dbReference>
<evidence type="ECO:0000259" key="5">
    <source>
        <dbReference type="Pfam" id="PF00149"/>
    </source>
</evidence>
<evidence type="ECO:0000256" key="4">
    <source>
        <dbReference type="SAM" id="Phobius"/>
    </source>
</evidence>
<dbReference type="GO" id="GO:0009245">
    <property type="term" value="P:lipid A biosynthetic process"/>
    <property type="evidence" value="ECO:0007669"/>
    <property type="project" value="TreeGrafter"/>
</dbReference>
<evidence type="ECO:0000256" key="3">
    <source>
        <dbReference type="SAM" id="MobiDB-lite"/>
    </source>
</evidence>
<dbReference type="GO" id="GO:0016020">
    <property type="term" value="C:membrane"/>
    <property type="evidence" value="ECO:0007669"/>
    <property type="project" value="GOC"/>
</dbReference>
<keyword evidence="1" id="KW-0479">Metal-binding</keyword>
<dbReference type="KEGG" id="eke:EK0264_06245"/>
<keyword evidence="4" id="KW-0812">Transmembrane</keyword>
<dbReference type="RefSeq" id="WP_159543980.1">
    <property type="nucleotide sequence ID" value="NZ_CP047156.1"/>
</dbReference>
<dbReference type="PANTHER" id="PTHR31302:SF31">
    <property type="entry name" value="PHOSPHODIESTERASE YAEI"/>
    <property type="match status" value="1"/>
</dbReference>
<feature type="domain" description="Calcineurin-like phosphoesterase" evidence="5">
    <location>
        <begin position="249"/>
        <end position="414"/>
    </location>
</feature>
<dbReference type="InterPro" id="IPR051158">
    <property type="entry name" value="Metallophosphoesterase_sf"/>
</dbReference>
<keyword evidence="4" id="KW-1133">Transmembrane helix</keyword>
<organism evidence="6 7">
    <name type="scientific">Epidermidibacterium keratini</name>
    <dbReference type="NCBI Taxonomy" id="1891644"/>
    <lineage>
        <taxon>Bacteria</taxon>
        <taxon>Bacillati</taxon>
        <taxon>Actinomycetota</taxon>
        <taxon>Actinomycetes</taxon>
        <taxon>Sporichthyales</taxon>
        <taxon>Sporichthyaceae</taxon>
        <taxon>Epidermidibacterium</taxon>
    </lineage>
</organism>
<dbReference type="Gene3D" id="3.60.21.10">
    <property type="match status" value="1"/>
</dbReference>
<evidence type="ECO:0000313" key="7">
    <source>
        <dbReference type="Proteomes" id="UP000463857"/>
    </source>
</evidence>
<dbReference type="InterPro" id="IPR029052">
    <property type="entry name" value="Metallo-depent_PP-like"/>
</dbReference>
<protein>
    <submittedName>
        <fullName evidence="6">Metallophosphoesterase</fullName>
    </submittedName>
</protein>